<evidence type="ECO:0000256" key="3">
    <source>
        <dbReference type="ARBA" id="ARBA00005610"/>
    </source>
</evidence>
<comment type="function">
    <text evidence="1">TRAP proteins are part of a complex whose function is to bind calcium to the ER membrane and thereby regulate the retention of ER resident proteins.</text>
</comment>
<keyword evidence="5 11" id="KW-0812">Transmembrane</keyword>
<dbReference type="GO" id="GO:0005789">
    <property type="term" value="C:endoplasmic reticulum membrane"/>
    <property type="evidence" value="ECO:0007669"/>
    <property type="project" value="UniProtKB-SubCell"/>
</dbReference>
<dbReference type="Proteomes" id="UP001562425">
    <property type="component" value="Unassembled WGS sequence"/>
</dbReference>
<organism evidence="12 13">
    <name type="scientific">Culex pipiens pipiens</name>
    <name type="common">Northern house mosquito</name>
    <dbReference type="NCBI Taxonomy" id="38569"/>
    <lineage>
        <taxon>Eukaryota</taxon>
        <taxon>Metazoa</taxon>
        <taxon>Ecdysozoa</taxon>
        <taxon>Arthropoda</taxon>
        <taxon>Hexapoda</taxon>
        <taxon>Insecta</taxon>
        <taxon>Pterygota</taxon>
        <taxon>Neoptera</taxon>
        <taxon>Endopterygota</taxon>
        <taxon>Diptera</taxon>
        <taxon>Nematocera</taxon>
        <taxon>Culicoidea</taxon>
        <taxon>Culicidae</taxon>
        <taxon>Culicinae</taxon>
        <taxon>Culicini</taxon>
        <taxon>Culex</taxon>
        <taxon>Culex</taxon>
    </lineage>
</organism>
<evidence type="ECO:0000256" key="5">
    <source>
        <dbReference type="ARBA" id="ARBA00022692"/>
    </source>
</evidence>
<comment type="similarity">
    <text evidence="3">Belongs to the TRAP-beta family.</text>
</comment>
<accession>A0ABD1DF78</accession>
<keyword evidence="8 11" id="KW-1133">Transmembrane helix</keyword>
<evidence type="ECO:0000256" key="7">
    <source>
        <dbReference type="ARBA" id="ARBA00022824"/>
    </source>
</evidence>
<sequence length="223" mass="24619">MFVVRRDVRQGRTHGISVLGGFLRFNTHKMRNAVYAVLLGLFALSHLGLANEDSSARLLVSKQILNKYLVENRDIVVKYTVYNVGTGAATNVQLVDNGFHPEAFTVVGGQLTATIDRIAPQTNVTHIAVVRPKAFGYFNFTAAEVNYQPTEEATVLQFAVSSEPGEGAIVAEAQFNKQFSSHYLDWFAFAIMTLPSLAIPYALWYSSKTKYELLAKPAAKKAL</sequence>
<evidence type="ECO:0000256" key="1">
    <source>
        <dbReference type="ARBA" id="ARBA00002838"/>
    </source>
</evidence>
<evidence type="ECO:0000256" key="4">
    <source>
        <dbReference type="ARBA" id="ARBA00021110"/>
    </source>
</evidence>
<evidence type="ECO:0000256" key="11">
    <source>
        <dbReference type="SAM" id="Phobius"/>
    </source>
</evidence>
<keyword evidence="6" id="KW-0732">Signal</keyword>
<keyword evidence="9 11" id="KW-0472">Membrane</keyword>
<protein>
    <recommendedName>
        <fullName evidence="4">Translocon-associated protein subunit beta</fullName>
    </recommendedName>
</protein>
<feature type="transmembrane region" description="Helical" evidence="11">
    <location>
        <begin position="186"/>
        <end position="206"/>
    </location>
</feature>
<evidence type="ECO:0000256" key="10">
    <source>
        <dbReference type="ARBA" id="ARBA00023180"/>
    </source>
</evidence>
<comment type="subcellular location">
    <subcellularLocation>
        <location evidence="2">Endoplasmic reticulum membrane</location>
        <topology evidence="2">Single-pass type I membrane protein</topology>
    </subcellularLocation>
</comment>
<dbReference type="AlphaFoldDB" id="A0ABD1DF78"/>
<evidence type="ECO:0000256" key="2">
    <source>
        <dbReference type="ARBA" id="ARBA00004115"/>
    </source>
</evidence>
<evidence type="ECO:0000313" key="13">
    <source>
        <dbReference type="Proteomes" id="UP001562425"/>
    </source>
</evidence>
<evidence type="ECO:0000256" key="6">
    <source>
        <dbReference type="ARBA" id="ARBA00022729"/>
    </source>
</evidence>
<evidence type="ECO:0000256" key="9">
    <source>
        <dbReference type="ARBA" id="ARBA00023136"/>
    </source>
</evidence>
<keyword evidence="7" id="KW-0256">Endoplasmic reticulum</keyword>
<name>A0ABD1DF78_CULPP</name>
<keyword evidence="10" id="KW-0325">Glycoprotein</keyword>
<keyword evidence="13" id="KW-1185">Reference proteome</keyword>
<dbReference type="Pfam" id="PF05753">
    <property type="entry name" value="TRAP_beta"/>
    <property type="match status" value="1"/>
</dbReference>
<proteinExistence type="inferred from homology"/>
<feature type="transmembrane region" description="Helical" evidence="11">
    <location>
        <begin position="33"/>
        <end position="50"/>
    </location>
</feature>
<gene>
    <name evidence="12" type="ORF">pipiens_002434</name>
</gene>
<dbReference type="EMBL" id="JBEHCU010006032">
    <property type="protein sequence ID" value="KAL1398089.1"/>
    <property type="molecule type" value="Genomic_DNA"/>
</dbReference>
<dbReference type="PANTHER" id="PTHR12861">
    <property type="entry name" value="TRANSLOCON-ASSOCIATED PROTEIN, BETA SUBUNIT PRECURSOR TRAP-BETA SIGNAL SEQUENCE RECEPTOR BETA SUBUNIT"/>
    <property type="match status" value="1"/>
</dbReference>
<reference evidence="12 13" key="1">
    <citation type="submission" date="2024-05" db="EMBL/GenBank/DDBJ databases">
        <title>Culex pipiens pipiens assembly and annotation.</title>
        <authorList>
            <person name="Alout H."/>
            <person name="Durand T."/>
        </authorList>
    </citation>
    <scope>NUCLEOTIDE SEQUENCE [LARGE SCALE GENOMIC DNA]</scope>
    <source>
        <strain evidence="12">HA-2024</strain>
        <tissue evidence="12">Whole body</tissue>
    </source>
</reference>
<evidence type="ECO:0000313" key="12">
    <source>
        <dbReference type="EMBL" id="KAL1398089.1"/>
    </source>
</evidence>
<dbReference type="InterPro" id="IPR008856">
    <property type="entry name" value="TRAP_beta"/>
</dbReference>
<evidence type="ECO:0000256" key="8">
    <source>
        <dbReference type="ARBA" id="ARBA00022989"/>
    </source>
</evidence>
<dbReference type="PANTHER" id="PTHR12861:SF3">
    <property type="entry name" value="TRANSLOCON-ASSOCIATED PROTEIN SUBUNIT BETA"/>
    <property type="match status" value="1"/>
</dbReference>
<dbReference type="PIRSF" id="PIRSF016400">
    <property type="entry name" value="TRAP_beta"/>
    <property type="match status" value="1"/>
</dbReference>
<comment type="caution">
    <text evidence="12">The sequence shown here is derived from an EMBL/GenBank/DDBJ whole genome shotgun (WGS) entry which is preliminary data.</text>
</comment>